<name>A0A0D0C5C5_9AGAM</name>
<evidence type="ECO:0000313" key="2">
    <source>
        <dbReference type="Proteomes" id="UP000054538"/>
    </source>
</evidence>
<evidence type="ECO:0000313" key="1">
    <source>
        <dbReference type="EMBL" id="KIK78347.1"/>
    </source>
</evidence>
<proteinExistence type="predicted"/>
<reference evidence="2" key="2">
    <citation type="submission" date="2015-01" db="EMBL/GenBank/DDBJ databases">
        <title>Evolutionary Origins and Diversification of the Mycorrhizal Mutualists.</title>
        <authorList>
            <consortium name="DOE Joint Genome Institute"/>
            <consortium name="Mycorrhizal Genomics Consortium"/>
            <person name="Kohler A."/>
            <person name="Kuo A."/>
            <person name="Nagy L.G."/>
            <person name="Floudas D."/>
            <person name="Copeland A."/>
            <person name="Barry K.W."/>
            <person name="Cichocki N."/>
            <person name="Veneault-Fourrey C."/>
            <person name="LaButti K."/>
            <person name="Lindquist E.A."/>
            <person name="Lipzen A."/>
            <person name="Lundell T."/>
            <person name="Morin E."/>
            <person name="Murat C."/>
            <person name="Riley R."/>
            <person name="Ohm R."/>
            <person name="Sun H."/>
            <person name="Tunlid A."/>
            <person name="Henrissat B."/>
            <person name="Grigoriev I.V."/>
            <person name="Hibbett D.S."/>
            <person name="Martin F."/>
        </authorList>
    </citation>
    <scope>NUCLEOTIDE SEQUENCE [LARGE SCALE GENOMIC DNA]</scope>
    <source>
        <strain evidence="2">Ve08.2h10</strain>
    </source>
</reference>
<dbReference type="EMBL" id="KN826619">
    <property type="protein sequence ID" value="KIK78347.1"/>
    <property type="molecule type" value="Genomic_DNA"/>
</dbReference>
<dbReference type="InParanoid" id="A0A0D0C5C5"/>
<reference evidence="1 2" key="1">
    <citation type="submission" date="2014-04" db="EMBL/GenBank/DDBJ databases">
        <authorList>
            <consortium name="DOE Joint Genome Institute"/>
            <person name="Kuo A."/>
            <person name="Kohler A."/>
            <person name="Jargeat P."/>
            <person name="Nagy L.G."/>
            <person name="Floudas D."/>
            <person name="Copeland A."/>
            <person name="Barry K.W."/>
            <person name="Cichocki N."/>
            <person name="Veneault-Fourrey C."/>
            <person name="LaButti K."/>
            <person name="Lindquist E.A."/>
            <person name="Lipzen A."/>
            <person name="Lundell T."/>
            <person name="Morin E."/>
            <person name="Murat C."/>
            <person name="Sun H."/>
            <person name="Tunlid A."/>
            <person name="Henrissat B."/>
            <person name="Grigoriev I.V."/>
            <person name="Hibbett D.S."/>
            <person name="Martin F."/>
            <person name="Nordberg H.P."/>
            <person name="Cantor M.N."/>
            <person name="Hua S.X."/>
        </authorList>
    </citation>
    <scope>NUCLEOTIDE SEQUENCE [LARGE SCALE GENOMIC DNA]</scope>
    <source>
        <strain evidence="1 2">Ve08.2h10</strain>
    </source>
</reference>
<protein>
    <submittedName>
        <fullName evidence="1">Uncharacterized protein</fullName>
    </submittedName>
</protein>
<dbReference type="Proteomes" id="UP000054538">
    <property type="component" value="Unassembled WGS sequence"/>
</dbReference>
<keyword evidence="2" id="KW-1185">Reference proteome</keyword>
<dbReference type="OrthoDB" id="2681792at2759"/>
<gene>
    <name evidence="1" type="ORF">PAXRUDRAFT_164233</name>
</gene>
<accession>A0A0D0C5C5</accession>
<dbReference type="HOGENOM" id="CLU_047030_0_0_1"/>
<organism evidence="1 2">
    <name type="scientific">Paxillus rubicundulus Ve08.2h10</name>
    <dbReference type="NCBI Taxonomy" id="930991"/>
    <lineage>
        <taxon>Eukaryota</taxon>
        <taxon>Fungi</taxon>
        <taxon>Dikarya</taxon>
        <taxon>Basidiomycota</taxon>
        <taxon>Agaricomycotina</taxon>
        <taxon>Agaricomycetes</taxon>
        <taxon>Agaricomycetidae</taxon>
        <taxon>Boletales</taxon>
        <taxon>Paxilineae</taxon>
        <taxon>Paxillaceae</taxon>
        <taxon>Paxillus</taxon>
    </lineage>
</organism>
<sequence>MSTTSDATSQACSYVRPLDENYGRAWFEVHKQTLEAERLLKSNTKMNEDIENTVRVVFRKTAGVAPERLRLVNLMPGKFLPADHKSLMDLISHDMISVHCTIPIREWVKQDVTMLFLVSLDNILLCDVMLTESDLVDFQKELQLLMVAPARKRVLDVPTHNASSPLKRRRVTVAGAILSSQYPIPPSPSPGPSPLLPSLTPDLSSSISHPTLITQSLPASLNSSDRMLSSPPARKSNGGTKTFPWKYVCDMHLPMASLSKLKSAADIEAQFPHHFPNMDFVLKTFWKHRKPFLQAVSLGMVQPMADMGRTDGAEWSWLKANVERRLNGGMLFTIYFNRSLHLILL</sequence>
<dbReference type="AlphaFoldDB" id="A0A0D0C5C5"/>